<evidence type="ECO:0008006" key="5">
    <source>
        <dbReference type="Google" id="ProtNLM"/>
    </source>
</evidence>
<keyword evidence="2" id="KW-0732">Signal</keyword>
<keyword evidence="4" id="KW-1185">Reference proteome</keyword>
<feature type="chain" id="PRO_5045898855" description="VWA domain-containing protein" evidence="2">
    <location>
        <begin position="21"/>
        <end position="491"/>
    </location>
</feature>
<keyword evidence="1" id="KW-0812">Transmembrane</keyword>
<name>A0ABZ0XSZ9_9BURK</name>
<dbReference type="Proteomes" id="UP001326110">
    <property type="component" value="Chromosome"/>
</dbReference>
<evidence type="ECO:0000313" key="4">
    <source>
        <dbReference type="Proteomes" id="UP001326110"/>
    </source>
</evidence>
<evidence type="ECO:0000256" key="2">
    <source>
        <dbReference type="SAM" id="SignalP"/>
    </source>
</evidence>
<gene>
    <name evidence="3" type="ORF">SR858_17545</name>
</gene>
<keyword evidence="1" id="KW-1133">Transmembrane helix</keyword>
<dbReference type="EMBL" id="CP140152">
    <property type="protein sequence ID" value="WQH02862.1"/>
    <property type="molecule type" value="Genomic_DNA"/>
</dbReference>
<organism evidence="3 4">
    <name type="scientific">Duganella zoogloeoides</name>
    <dbReference type="NCBI Taxonomy" id="75659"/>
    <lineage>
        <taxon>Bacteria</taxon>
        <taxon>Pseudomonadati</taxon>
        <taxon>Pseudomonadota</taxon>
        <taxon>Betaproteobacteria</taxon>
        <taxon>Burkholderiales</taxon>
        <taxon>Oxalobacteraceae</taxon>
        <taxon>Telluria group</taxon>
        <taxon>Duganella</taxon>
    </lineage>
</organism>
<dbReference type="GeneID" id="43162190"/>
<proteinExistence type="predicted"/>
<sequence>MNLTRLLAAIVMLLAAPAHAAIQQAFLVQNSGWVEPFYLDPASQLKPLVAAVAQAAAESDDTVHVLAFSQGTVGNVSPRVLGTSRGAASVAQLLAPLTLARKTTAPGAALADTDFQEAVTKTITGSFKAAPGIVWIFTNNKNSPGNDPATAARNRDFYRLLHLEPSITKTVVFPLKMPVQGKLYAAKGLMVYALAYGQPAADALTRILANDRLQKVLTRPPLRLKPVDQDALRIVPERLLDAPNMRASLGSDGRTLVLDVDAAALAPTVHLKASLQNLFYPYVIALADVGATLAAGKHSVPVQVAPAAIANLAPGARQAVDVQFHLPVEQVPSPWSSQAIAAMGKQVLLPMRVTLGLERQKLTLPDSFNADMQALFPGDPISEVLLPPESVNSSRAVVPLLVRVQYPLLPVLVIMGSVLALLGGGAAFAVLATRSKRYAVQVDGALRHVVIKPYQTTEVRDLDGNVVGTLRRGLGKPVVARVADGHSLRLA</sequence>
<evidence type="ECO:0000313" key="3">
    <source>
        <dbReference type="EMBL" id="WQH02862.1"/>
    </source>
</evidence>
<feature type="transmembrane region" description="Helical" evidence="1">
    <location>
        <begin position="408"/>
        <end position="431"/>
    </location>
</feature>
<accession>A0ABZ0XSZ9</accession>
<keyword evidence="1" id="KW-0472">Membrane</keyword>
<feature type="signal peptide" evidence="2">
    <location>
        <begin position="1"/>
        <end position="20"/>
    </location>
</feature>
<dbReference type="RefSeq" id="WP_026636995.1">
    <property type="nucleotide sequence ID" value="NZ_CP140152.1"/>
</dbReference>
<protein>
    <recommendedName>
        <fullName evidence="5">VWA domain-containing protein</fullName>
    </recommendedName>
</protein>
<evidence type="ECO:0000256" key="1">
    <source>
        <dbReference type="SAM" id="Phobius"/>
    </source>
</evidence>
<reference evidence="3 4" key="1">
    <citation type="submission" date="2023-11" db="EMBL/GenBank/DDBJ databases">
        <title>MicrobeMod: A computational toolkit for identifying prokaryotic methylation and restriction-modification with nanopore sequencing.</title>
        <authorList>
            <person name="Crits-Christoph A."/>
            <person name="Kang S.C."/>
            <person name="Lee H."/>
            <person name="Ostrov N."/>
        </authorList>
    </citation>
    <scope>NUCLEOTIDE SEQUENCE [LARGE SCALE GENOMIC DNA]</scope>
    <source>
        <strain evidence="3 4">ATCC 25935</strain>
    </source>
</reference>